<keyword evidence="2" id="KW-1185">Reference proteome</keyword>
<dbReference type="Proteomes" id="UP000826212">
    <property type="component" value="Chromosome"/>
</dbReference>
<gene>
    <name evidence="1" type="ORF">K4L44_00915</name>
</gene>
<evidence type="ECO:0000313" key="2">
    <source>
        <dbReference type="Proteomes" id="UP000826212"/>
    </source>
</evidence>
<accession>A0AC61NJK6</accession>
<sequence length="373" mass="41456">MNQRTRNILIAFSFVLLAVLLWYFSDIVIYILIASVLSVIGRPIKNILEKIHIRNWRMGANLSSALTLLFLWVIIIGFFSFLIPMFASEAKELSNVDVHSIVNYTLDSLQQLRENYPFIKLPSFDEQSLVALAKGELSQAFDLSKVSNVFSSVFGTLGSLLIMSFSVSFILFFFLKEESMFTQGILLFVPEEYETKVKNTLNNTSSLLKRYVIGIVLEILGIMIFDTIGLTVIGLGFSHAVVVATFAGLMNVIPYIGPWIGAIFGVLVAVATNVNAPFMEITLPLIGLVLLVAALSQIADNIVFQPIIYSNSVKAHPLEIFLVILMAGSLAGVPGMILAIPGYTVIRVVLREFFYGFSFVRKLTKNMNIENDK</sequence>
<name>A0AC61NJK6_9BACT</name>
<organism evidence="1 2">
    <name type="scientific">Halosquirtibacter laminarini</name>
    <dbReference type="NCBI Taxonomy" id="3374600"/>
    <lineage>
        <taxon>Bacteria</taxon>
        <taxon>Pseudomonadati</taxon>
        <taxon>Bacteroidota</taxon>
        <taxon>Bacteroidia</taxon>
        <taxon>Marinilabiliales</taxon>
        <taxon>Prolixibacteraceae</taxon>
        <taxon>Halosquirtibacter</taxon>
    </lineage>
</organism>
<proteinExistence type="predicted"/>
<reference evidence="1" key="1">
    <citation type="submission" date="2021-08" db="EMBL/GenBank/DDBJ databases">
        <title>Novel anaerobic bacterium isolated from sea squirt in East Sea, Republic of Korea.</title>
        <authorList>
            <person name="Nguyen T.H."/>
            <person name="Li Z."/>
            <person name="Lee Y.-J."/>
            <person name="Ko J."/>
            <person name="Kim S.-G."/>
        </authorList>
    </citation>
    <scope>NUCLEOTIDE SEQUENCE</scope>
    <source>
        <strain evidence="1">KCTC 25031</strain>
    </source>
</reference>
<dbReference type="EMBL" id="CP081303">
    <property type="protein sequence ID" value="QZE14460.1"/>
    <property type="molecule type" value="Genomic_DNA"/>
</dbReference>
<protein>
    <submittedName>
        <fullName evidence="1">AI-2E family transporter</fullName>
    </submittedName>
</protein>
<evidence type="ECO:0000313" key="1">
    <source>
        <dbReference type="EMBL" id="QZE14460.1"/>
    </source>
</evidence>